<dbReference type="EMBL" id="GBRH01250238">
    <property type="protein sequence ID" value="JAD47657.1"/>
    <property type="molecule type" value="Transcribed_RNA"/>
</dbReference>
<reference evidence="1" key="2">
    <citation type="journal article" date="2015" name="Data Brief">
        <title>Shoot transcriptome of the giant reed, Arundo donax.</title>
        <authorList>
            <person name="Barrero R.A."/>
            <person name="Guerrero F.D."/>
            <person name="Moolhuijzen P."/>
            <person name="Goolsby J.A."/>
            <person name="Tidwell J."/>
            <person name="Bellgard S.E."/>
            <person name="Bellgard M.I."/>
        </authorList>
    </citation>
    <scope>NUCLEOTIDE SEQUENCE</scope>
    <source>
        <tissue evidence="1">Shoot tissue taken approximately 20 cm above the soil surface</tissue>
    </source>
</reference>
<dbReference type="AlphaFoldDB" id="A0A0A9AKS1"/>
<organism evidence="1">
    <name type="scientific">Arundo donax</name>
    <name type="common">Giant reed</name>
    <name type="synonym">Donax arundinaceus</name>
    <dbReference type="NCBI Taxonomy" id="35708"/>
    <lineage>
        <taxon>Eukaryota</taxon>
        <taxon>Viridiplantae</taxon>
        <taxon>Streptophyta</taxon>
        <taxon>Embryophyta</taxon>
        <taxon>Tracheophyta</taxon>
        <taxon>Spermatophyta</taxon>
        <taxon>Magnoliopsida</taxon>
        <taxon>Liliopsida</taxon>
        <taxon>Poales</taxon>
        <taxon>Poaceae</taxon>
        <taxon>PACMAD clade</taxon>
        <taxon>Arundinoideae</taxon>
        <taxon>Arundineae</taxon>
        <taxon>Arundo</taxon>
    </lineage>
</organism>
<protein>
    <submittedName>
        <fullName evidence="1">Uncharacterized protein</fullName>
    </submittedName>
</protein>
<name>A0A0A9AKS1_ARUDO</name>
<proteinExistence type="predicted"/>
<reference evidence="1" key="1">
    <citation type="submission" date="2014-09" db="EMBL/GenBank/DDBJ databases">
        <authorList>
            <person name="Magalhaes I.L.F."/>
            <person name="Oliveira U."/>
            <person name="Santos F.R."/>
            <person name="Vidigal T.H.D.A."/>
            <person name="Brescovit A.D."/>
            <person name="Santos A.J."/>
        </authorList>
    </citation>
    <scope>NUCLEOTIDE SEQUENCE</scope>
    <source>
        <tissue evidence="1">Shoot tissue taken approximately 20 cm above the soil surface</tissue>
    </source>
</reference>
<evidence type="ECO:0000313" key="1">
    <source>
        <dbReference type="EMBL" id="JAD47657.1"/>
    </source>
</evidence>
<accession>A0A0A9AKS1</accession>
<sequence>MISIHCQSCHFYIKFCCFMESILIHIRTFSCI</sequence>